<organism evidence="7 8">
    <name type="scientific">Coprinopsis marcescibilis</name>
    <name type="common">Agaric fungus</name>
    <name type="synonym">Psathyrella marcescibilis</name>
    <dbReference type="NCBI Taxonomy" id="230819"/>
    <lineage>
        <taxon>Eukaryota</taxon>
        <taxon>Fungi</taxon>
        <taxon>Dikarya</taxon>
        <taxon>Basidiomycota</taxon>
        <taxon>Agaricomycotina</taxon>
        <taxon>Agaricomycetes</taxon>
        <taxon>Agaricomycetidae</taxon>
        <taxon>Agaricales</taxon>
        <taxon>Agaricineae</taxon>
        <taxon>Psathyrellaceae</taxon>
        <taxon>Coprinopsis</taxon>
    </lineage>
</organism>
<evidence type="ECO:0000256" key="4">
    <source>
        <dbReference type="ARBA" id="ARBA00023212"/>
    </source>
</evidence>
<dbReference type="GO" id="GO:0000930">
    <property type="term" value="C:gamma-tubulin complex"/>
    <property type="evidence" value="ECO:0007669"/>
    <property type="project" value="UniProtKB-ARBA"/>
</dbReference>
<evidence type="ECO:0000313" key="7">
    <source>
        <dbReference type="EMBL" id="TFK25244.1"/>
    </source>
</evidence>
<dbReference type="OrthoDB" id="775571at2759"/>
<protein>
    <recommendedName>
        <fullName evidence="5">Spindle pole body component</fullName>
    </recommendedName>
</protein>
<dbReference type="GO" id="GO:0051225">
    <property type="term" value="P:spindle assembly"/>
    <property type="evidence" value="ECO:0007669"/>
    <property type="project" value="TreeGrafter"/>
</dbReference>
<keyword evidence="4 5" id="KW-0206">Cytoskeleton</keyword>
<feature type="domain" description="Gamma tubulin complex component C-terminal" evidence="6">
    <location>
        <begin position="590"/>
        <end position="982"/>
    </location>
</feature>
<keyword evidence="8" id="KW-1185">Reference proteome</keyword>
<dbReference type="GO" id="GO:0051321">
    <property type="term" value="P:meiotic cell cycle"/>
    <property type="evidence" value="ECO:0007669"/>
    <property type="project" value="TreeGrafter"/>
</dbReference>
<dbReference type="STRING" id="230819.A0A5C3KXV7"/>
<dbReference type="Pfam" id="PF04130">
    <property type="entry name" value="GCP_C_terminal"/>
    <property type="match status" value="1"/>
</dbReference>
<comment type="subcellular location">
    <subcellularLocation>
        <location evidence="5">Cytoplasm</location>
        <location evidence="5">Cytoskeleton</location>
        <location evidence="5">Microtubule organizing center</location>
    </subcellularLocation>
</comment>
<keyword evidence="3 5" id="KW-0493">Microtubule</keyword>
<dbReference type="GO" id="GO:0005816">
    <property type="term" value="C:spindle pole body"/>
    <property type="evidence" value="ECO:0007669"/>
    <property type="project" value="UniProtKB-ARBA"/>
</dbReference>
<reference evidence="7 8" key="1">
    <citation type="journal article" date="2019" name="Nat. Ecol. Evol.">
        <title>Megaphylogeny resolves global patterns of mushroom evolution.</title>
        <authorList>
            <person name="Varga T."/>
            <person name="Krizsan K."/>
            <person name="Foldi C."/>
            <person name="Dima B."/>
            <person name="Sanchez-Garcia M."/>
            <person name="Sanchez-Ramirez S."/>
            <person name="Szollosi G.J."/>
            <person name="Szarkandi J.G."/>
            <person name="Papp V."/>
            <person name="Albert L."/>
            <person name="Andreopoulos W."/>
            <person name="Angelini C."/>
            <person name="Antonin V."/>
            <person name="Barry K.W."/>
            <person name="Bougher N.L."/>
            <person name="Buchanan P."/>
            <person name="Buyck B."/>
            <person name="Bense V."/>
            <person name="Catcheside P."/>
            <person name="Chovatia M."/>
            <person name="Cooper J."/>
            <person name="Damon W."/>
            <person name="Desjardin D."/>
            <person name="Finy P."/>
            <person name="Geml J."/>
            <person name="Haridas S."/>
            <person name="Hughes K."/>
            <person name="Justo A."/>
            <person name="Karasinski D."/>
            <person name="Kautmanova I."/>
            <person name="Kiss B."/>
            <person name="Kocsube S."/>
            <person name="Kotiranta H."/>
            <person name="LaButti K.M."/>
            <person name="Lechner B.E."/>
            <person name="Liimatainen K."/>
            <person name="Lipzen A."/>
            <person name="Lukacs Z."/>
            <person name="Mihaltcheva S."/>
            <person name="Morgado L.N."/>
            <person name="Niskanen T."/>
            <person name="Noordeloos M.E."/>
            <person name="Ohm R.A."/>
            <person name="Ortiz-Santana B."/>
            <person name="Ovrebo C."/>
            <person name="Racz N."/>
            <person name="Riley R."/>
            <person name="Savchenko A."/>
            <person name="Shiryaev A."/>
            <person name="Soop K."/>
            <person name="Spirin V."/>
            <person name="Szebenyi C."/>
            <person name="Tomsovsky M."/>
            <person name="Tulloss R.E."/>
            <person name="Uehling J."/>
            <person name="Grigoriev I.V."/>
            <person name="Vagvolgyi C."/>
            <person name="Papp T."/>
            <person name="Martin F.M."/>
            <person name="Miettinen O."/>
            <person name="Hibbett D.S."/>
            <person name="Nagy L.G."/>
        </authorList>
    </citation>
    <scope>NUCLEOTIDE SEQUENCE [LARGE SCALE GENOMIC DNA]</scope>
    <source>
        <strain evidence="7 8">CBS 121175</strain>
    </source>
</reference>
<dbReference type="GO" id="GO:0005874">
    <property type="term" value="C:microtubule"/>
    <property type="evidence" value="ECO:0007669"/>
    <property type="project" value="UniProtKB-KW"/>
</dbReference>
<dbReference type="InterPro" id="IPR042241">
    <property type="entry name" value="GCP_C_sf"/>
</dbReference>
<dbReference type="GO" id="GO:0043015">
    <property type="term" value="F:gamma-tubulin binding"/>
    <property type="evidence" value="ECO:0007669"/>
    <property type="project" value="InterPro"/>
</dbReference>
<dbReference type="InterPro" id="IPR040457">
    <property type="entry name" value="GCP_C"/>
</dbReference>
<evidence type="ECO:0000313" key="8">
    <source>
        <dbReference type="Proteomes" id="UP000307440"/>
    </source>
</evidence>
<dbReference type="PANTHER" id="PTHR19302:SF70">
    <property type="entry name" value="GAMMA-TUBULIN COMPLEX COMPONENT 6"/>
    <property type="match status" value="1"/>
</dbReference>
<dbReference type="Proteomes" id="UP000307440">
    <property type="component" value="Unassembled WGS sequence"/>
</dbReference>
<accession>A0A5C3KXV7</accession>
<keyword evidence="2 5" id="KW-0963">Cytoplasm</keyword>
<evidence type="ECO:0000256" key="5">
    <source>
        <dbReference type="RuleBase" id="RU363050"/>
    </source>
</evidence>
<evidence type="ECO:0000259" key="6">
    <source>
        <dbReference type="Pfam" id="PF04130"/>
    </source>
</evidence>
<dbReference type="GO" id="GO:0031122">
    <property type="term" value="P:cytoplasmic microtubule organization"/>
    <property type="evidence" value="ECO:0007669"/>
    <property type="project" value="TreeGrafter"/>
</dbReference>
<proteinExistence type="inferred from homology"/>
<dbReference type="PANTHER" id="PTHR19302">
    <property type="entry name" value="GAMMA TUBULIN COMPLEX PROTEIN"/>
    <property type="match status" value="1"/>
</dbReference>
<dbReference type="GO" id="GO:0000278">
    <property type="term" value="P:mitotic cell cycle"/>
    <property type="evidence" value="ECO:0007669"/>
    <property type="project" value="TreeGrafter"/>
</dbReference>
<evidence type="ECO:0000256" key="2">
    <source>
        <dbReference type="ARBA" id="ARBA00022490"/>
    </source>
</evidence>
<dbReference type="AlphaFoldDB" id="A0A5C3KXV7"/>
<name>A0A5C3KXV7_COPMA</name>
<evidence type="ECO:0000256" key="3">
    <source>
        <dbReference type="ARBA" id="ARBA00022701"/>
    </source>
</evidence>
<comment type="similarity">
    <text evidence="1 5">Belongs to the TUBGCP family.</text>
</comment>
<sequence length="989" mass="111049">MWNADVLDLQQFEVALDDEFNSGANDSGYGQLAPIRPFFFVAPLENKPQDPILHAVKVSEANRNLPTRHLLGLGSGVGLGFERPEELSLLQDLQSSEDKEENIWTDVLDVPGQSRYNNTFSWDRLRETNVRGHFSTPFLTEQDALVFAIARKRVLHKLDDPRIKVAYVPQEEFHQALQLLVIGTSSTLFTWDKVMEKFVQVGLGEGQTGHVVIDGQDEVLSSSVIARFLTIGTLLRRLEEFVNMLHDSTVKAGPTVYAFAHALSTTLVYLRETLLNLACGSSDAPPTALWMKYALHEEVLKAISELHGRTENAPPVTYPPFNPSPIKIISHIYNHLASHYERQSPREILAIFAHILDTSSREYFHHVGIAVGYGGQPVKQPAKFEDQNNEDYYSLDDEGEEEEDISEALQQIQTEFPDFFPKPLLDLLPAAQKSLILLQKAQPDHPLLSSEESAKKRVRWFWAEQAITSVWNELEMKQDVSSMKTAGGLQHPTDVELQRDYPTDIADFRVFDLEPGQFNGVSSLQIVDKSTSELAQFIDKFPAHLPAITPTLPHLTFLVFRKLLDHSTKLSSTLLSLFLSSSGNLNFQLHLGLLRSYLLVTEPAFKSRLLEALFSDSGNYGIDSTTRDMRTFRPQTKPKTQGAGKQAWAVGLSPNLLEREIWPPVGGDLSFFLRTVIVDALNGGKDWDDEEARRKRHVVHAEAIWRIGFAIRDLPTGFGKAKWLDPLRIEALDFLYMDYKPPRSLDVLISGDILLKYQRMGAFILRLLRVESAIKSVFRMSRGHTDPLFQSLPETRKLFLHFRFVAQSFVASLAAYVFDTAIGGNFDPFLARLEASAKSNSSTQQTNAAASNPGFTDVFELATAHSALLDDILSACLLRTGQKGVSELLRSSLEIVLQFCVNVGELHRKRMEEYRAAPIIEDLFMQFRNKMGTLAKVLKGLVDKGPSSSKWPVDVQVGENKPTGGMVGLYHLLLRLDLGEWWASGRPSK</sequence>
<dbReference type="GO" id="GO:0007020">
    <property type="term" value="P:microtubule nucleation"/>
    <property type="evidence" value="ECO:0007669"/>
    <property type="project" value="InterPro"/>
</dbReference>
<dbReference type="GO" id="GO:0051011">
    <property type="term" value="F:microtubule minus-end binding"/>
    <property type="evidence" value="ECO:0007669"/>
    <property type="project" value="TreeGrafter"/>
</dbReference>
<dbReference type="GO" id="GO:0000922">
    <property type="term" value="C:spindle pole"/>
    <property type="evidence" value="ECO:0007669"/>
    <property type="project" value="InterPro"/>
</dbReference>
<gene>
    <name evidence="7" type="ORF">FA15DRAFT_703942</name>
</gene>
<evidence type="ECO:0000256" key="1">
    <source>
        <dbReference type="ARBA" id="ARBA00010337"/>
    </source>
</evidence>
<dbReference type="Gene3D" id="1.20.120.1900">
    <property type="entry name" value="Gamma-tubulin complex, C-terminal domain"/>
    <property type="match status" value="1"/>
</dbReference>
<dbReference type="InterPro" id="IPR007259">
    <property type="entry name" value="GCP"/>
</dbReference>
<dbReference type="EMBL" id="ML210189">
    <property type="protein sequence ID" value="TFK25244.1"/>
    <property type="molecule type" value="Genomic_DNA"/>
</dbReference>